<comment type="cofactor">
    <cofactor evidence="1">
        <name>FAD</name>
        <dbReference type="ChEBI" id="CHEBI:57692"/>
    </cofactor>
</comment>
<dbReference type="Proteomes" id="UP001595850">
    <property type="component" value="Unassembled WGS sequence"/>
</dbReference>
<gene>
    <name evidence="7" type="ORF">ACFOWE_02700</name>
</gene>
<evidence type="ECO:0000256" key="3">
    <source>
        <dbReference type="ARBA" id="ARBA00022630"/>
    </source>
</evidence>
<dbReference type="SUPFAM" id="SSF56176">
    <property type="entry name" value="FAD-binding/transporter-associated domain-like"/>
    <property type="match status" value="1"/>
</dbReference>
<keyword evidence="4" id="KW-0274">FAD</keyword>
<dbReference type="PANTHER" id="PTHR42973">
    <property type="entry name" value="BINDING OXIDOREDUCTASE, PUTATIVE (AFU_ORTHOLOGUE AFUA_1G17690)-RELATED"/>
    <property type="match status" value="1"/>
</dbReference>
<dbReference type="InterPro" id="IPR050416">
    <property type="entry name" value="FAD-linked_Oxidoreductase"/>
</dbReference>
<protein>
    <submittedName>
        <fullName evidence="7">FAD-binding oxidoreductase</fullName>
    </submittedName>
</protein>
<evidence type="ECO:0000256" key="5">
    <source>
        <dbReference type="ARBA" id="ARBA00023002"/>
    </source>
</evidence>
<evidence type="ECO:0000256" key="4">
    <source>
        <dbReference type="ARBA" id="ARBA00022827"/>
    </source>
</evidence>
<keyword evidence="3" id="KW-0285">Flavoprotein</keyword>
<dbReference type="Pfam" id="PF08031">
    <property type="entry name" value="BBE"/>
    <property type="match status" value="1"/>
</dbReference>
<evidence type="ECO:0000256" key="1">
    <source>
        <dbReference type="ARBA" id="ARBA00001974"/>
    </source>
</evidence>
<reference evidence="8" key="1">
    <citation type="journal article" date="2019" name="Int. J. Syst. Evol. Microbiol.">
        <title>The Global Catalogue of Microorganisms (GCM) 10K type strain sequencing project: providing services to taxonomists for standard genome sequencing and annotation.</title>
        <authorList>
            <consortium name="The Broad Institute Genomics Platform"/>
            <consortium name="The Broad Institute Genome Sequencing Center for Infectious Disease"/>
            <person name="Wu L."/>
            <person name="Ma J."/>
        </authorList>
    </citation>
    <scope>NUCLEOTIDE SEQUENCE [LARGE SCALE GENOMIC DNA]</scope>
    <source>
        <strain evidence="8">TBRC 4489</strain>
    </source>
</reference>
<feature type="domain" description="FAD-binding PCMH-type" evidence="6">
    <location>
        <begin position="30"/>
        <end position="210"/>
    </location>
</feature>
<dbReference type="PROSITE" id="PS51387">
    <property type="entry name" value="FAD_PCMH"/>
    <property type="match status" value="1"/>
</dbReference>
<dbReference type="InterPro" id="IPR006094">
    <property type="entry name" value="Oxid_FAD_bind_N"/>
</dbReference>
<dbReference type="Gene3D" id="3.30.465.10">
    <property type="match status" value="1"/>
</dbReference>
<dbReference type="PANTHER" id="PTHR42973:SF39">
    <property type="entry name" value="FAD-BINDING PCMH-TYPE DOMAIN-CONTAINING PROTEIN"/>
    <property type="match status" value="1"/>
</dbReference>
<dbReference type="InterPro" id="IPR036318">
    <property type="entry name" value="FAD-bd_PCMH-like_sf"/>
</dbReference>
<organism evidence="7 8">
    <name type="scientific">Planomonospora corallina</name>
    <dbReference type="NCBI Taxonomy" id="1806052"/>
    <lineage>
        <taxon>Bacteria</taxon>
        <taxon>Bacillati</taxon>
        <taxon>Actinomycetota</taxon>
        <taxon>Actinomycetes</taxon>
        <taxon>Streptosporangiales</taxon>
        <taxon>Streptosporangiaceae</taxon>
        <taxon>Planomonospora</taxon>
    </lineage>
</organism>
<keyword evidence="5" id="KW-0560">Oxidoreductase</keyword>
<evidence type="ECO:0000256" key="2">
    <source>
        <dbReference type="ARBA" id="ARBA00005466"/>
    </source>
</evidence>
<dbReference type="RefSeq" id="WP_377285137.1">
    <property type="nucleotide sequence ID" value="NZ_JBHSBM010000008.1"/>
</dbReference>
<dbReference type="InterPro" id="IPR016169">
    <property type="entry name" value="FAD-bd_PCMH_sub2"/>
</dbReference>
<dbReference type="InterPro" id="IPR012951">
    <property type="entry name" value="BBE"/>
</dbReference>
<dbReference type="EMBL" id="JBHSBM010000008">
    <property type="protein sequence ID" value="MFC4057185.1"/>
    <property type="molecule type" value="Genomic_DNA"/>
</dbReference>
<evidence type="ECO:0000313" key="8">
    <source>
        <dbReference type="Proteomes" id="UP001595850"/>
    </source>
</evidence>
<dbReference type="InterPro" id="IPR016166">
    <property type="entry name" value="FAD-bd_PCMH"/>
</dbReference>
<comment type="caution">
    <text evidence="7">The sequence shown here is derived from an EMBL/GenBank/DDBJ whole genome shotgun (WGS) entry which is preliminary data.</text>
</comment>
<evidence type="ECO:0000259" key="6">
    <source>
        <dbReference type="PROSITE" id="PS51387"/>
    </source>
</evidence>
<name>A0ABV8I029_9ACTN</name>
<dbReference type="Gene3D" id="3.40.462.20">
    <property type="match status" value="1"/>
</dbReference>
<keyword evidence="8" id="KW-1185">Reference proteome</keyword>
<accession>A0ABV8I029</accession>
<dbReference type="Pfam" id="PF01565">
    <property type="entry name" value="FAD_binding_4"/>
    <property type="match status" value="1"/>
</dbReference>
<comment type="similarity">
    <text evidence="2">Belongs to the oxygen-dependent FAD-linked oxidoreductase family.</text>
</comment>
<proteinExistence type="inferred from homology"/>
<evidence type="ECO:0000313" key="7">
    <source>
        <dbReference type="EMBL" id="MFC4057185.1"/>
    </source>
</evidence>
<sequence>MTDVPALVSARITPDDPRYESLLRGTNHRFVGSPDFVRVVTTTEQVVEAVNEAVAEGRRIAVRSGGHGLENFVADPEVKVLLDVSEMTRVYYDSERRAFAVEAGATLGHVYRVLFKGWGVTVPGGMCPEVGAGGHFVGGGFGPLSRSHGAVVDYLHAVEVVVVGEDGRARVVTASREPGDPHRDLWWAHTGGGGGNFGVVTRYWMRTPGVTSADPAELLPRAPAATLSGVAVWSWDSVDRAGFTTMMRNFGDWCEKNSDPDSPARHLFPWFHGSHRSVPPGLMAGAQIDAGTPGAEQLMTEFLDAIAAGVGAEPVVRDLQTQPWLYAAAYPGYGDPGGPDTRRFKIKAAYLRRGYTDRQIEAIHRHLTGEIYNPTQLLLVGYGGRVNAVAPDATATAQRDSILKAAYLGAWSSPDDDDTNIALIRKLYEDVYAHSGGVPAPDEHSDGAYINYPDADLADPALNTSGVPWHHLYYKDNYPRLQEVKRRYDPRDEFRHALSIRLPD</sequence>